<dbReference type="KEGG" id="shx:MS3_00005604"/>
<name>A0A094ZMW5_SCHHA</name>
<evidence type="ECO:0000313" key="4">
    <source>
        <dbReference type="EMBL" id="KGB35427.1"/>
    </source>
</evidence>
<reference evidence="3" key="3">
    <citation type="submission" date="2021-06" db="EMBL/GenBank/DDBJ databases">
        <title>Chromosome-level genome assembly for S. haematobium.</title>
        <authorList>
            <person name="Stroehlein A.J."/>
        </authorList>
    </citation>
    <scope>NUCLEOTIDE SEQUENCE</scope>
</reference>
<dbReference type="InterPro" id="IPR012942">
    <property type="entry name" value="SRR1-like"/>
</dbReference>
<dbReference type="Proteomes" id="UP000471633">
    <property type="component" value="Unassembled WGS sequence"/>
</dbReference>
<dbReference type="CTD" id="24591267"/>
<dbReference type="GO" id="GO:0005737">
    <property type="term" value="C:cytoplasm"/>
    <property type="evidence" value="ECO:0007669"/>
    <property type="project" value="TreeGrafter"/>
</dbReference>
<dbReference type="GeneID" id="24591267"/>
<dbReference type="AlphaFoldDB" id="A0A094ZMW5"/>
<dbReference type="EMBL" id="KL250684">
    <property type="protein sequence ID" value="KGB35427.1"/>
    <property type="molecule type" value="Genomic_DNA"/>
</dbReference>
<dbReference type="OrthoDB" id="551431at2759"/>
<protein>
    <submittedName>
        <fullName evidence="4">SRR1-like protein</fullName>
    </submittedName>
</protein>
<keyword evidence="5" id="KW-1185">Reference proteome</keyword>
<dbReference type="EMBL" id="AMPZ03000003">
    <property type="protein sequence ID" value="KAH9588116.1"/>
    <property type="molecule type" value="Genomic_DNA"/>
</dbReference>
<dbReference type="GO" id="GO:0005634">
    <property type="term" value="C:nucleus"/>
    <property type="evidence" value="ECO:0007669"/>
    <property type="project" value="TreeGrafter"/>
</dbReference>
<evidence type="ECO:0000313" key="5">
    <source>
        <dbReference type="Proteomes" id="UP000471633"/>
    </source>
</evidence>
<comment type="similarity">
    <text evidence="1">Belongs to the SRR1 family.</text>
</comment>
<dbReference type="Pfam" id="PF07985">
    <property type="entry name" value="SRR1"/>
    <property type="match status" value="1"/>
</dbReference>
<reference evidence="3" key="2">
    <citation type="journal article" date="2019" name="Gigascience">
        <title>High-quality Schistosoma haematobium genome achieved by single-molecule and long-range sequencing.</title>
        <authorList>
            <person name="Stroehlein A.J."/>
            <person name="Korhonen P.K."/>
            <person name="Chong T.M."/>
            <person name="Lim Y.L."/>
            <person name="Chan K.G."/>
            <person name="Webster B."/>
            <person name="Rollinson D."/>
            <person name="Brindley P.J."/>
            <person name="Gasser R.B."/>
            <person name="Young N.D."/>
        </authorList>
    </citation>
    <scope>NUCLEOTIDE SEQUENCE</scope>
</reference>
<dbReference type="RefSeq" id="XP_012795192.1">
    <property type="nucleotide sequence ID" value="XM_012939738.3"/>
</dbReference>
<feature type="domain" description="SRR1-like" evidence="2">
    <location>
        <begin position="90"/>
        <end position="239"/>
    </location>
</feature>
<evidence type="ECO:0000259" key="2">
    <source>
        <dbReference type="Pfam" id="PF07985"/>
    </source>
</evidence>
<dbReference type="PANTHER" id="PTHR28626">
    <property type="entry name" value="SRR1-LIKE PROTEIN"/>
    <property type="match status" value="1"/>
</dbReference>
<reference evidence="4" key="1">
    <citation type="journal article" date="2012" name="Nat. Genet.">
        <title>Whole-genome sequence of Schistosoma haematobium.</title>
        <authorList>
            <person name="Young N.D."/>
            <person name="Jex A.R."/>
            <person name="Li B."/>
            <person name="Liu S."/>
            <person name="Yang L."/>
            <person name="Xiong Z."/>
            <person name="Li Y."/>
            <person name="Cantacessi C."/>
            <person name="Hall R.S."/>
            <person name="Xu X."/>
            <person name="Chen F."/>
            <person name="Wu X."/>
            <person name="Zerlotini A."/>
            <person name="Oliveira G."/>
            <person name="Hofmann A."/>
            <person name="Zhang G."/>
            <person name="Fang X."/>
            <person name="Kang Y."/>
            <person name="Campbell B.E."/>
            <person name="Loukas A."/>
            <person name="Ranganathan S."/>
            <person name="Rollinson D."/>
            <person name="Rinaldi G."/>
            <person name="Brindley P.J."/>
            <person name="Yang H."/>
            <person name="Wang J."/>
            <person name="Wang J."/>
            <person name="Gasser R.B."/>
        </authorList>
    </citation>
    <scope>NUCLEOTIDE SEQUENCE [LARGE SCALE GENOMIC DNA]</scope>
</reference>
<proteinExistence type="inferred from homology"/>
<evidence type="ECO:0000256" key="1">
    <source>
        <dbReference type="ARBA" id="ARBA00009856"/>
    </source>
</evidence>
<dbReference type="PANTHER" id="PTHR28626:SF3">
    <property type="entry name" value="SRR1-LIKE PROTEIN"/>
    <property type="match status" value="1"/>
</dbReference>
<sequence length="330" mass="37565">MCLNDRDSDEWLRVCSRKTKRKHKATRPVKRPAIQKPNVPLDYMDDDSLETVLGRFDGIRSSLLLSKPDRTFLEGLLKSINQAFTIISNKQTEPSRIDVICLGLGNPAVHHASLRQLVVLDFLLQFDPRMERSRTHLYDPVFKSVARALIRKLGMHILPNNKEGCYKLSPDRFYFVMLPHCAPALLNNLLFTNWSPSILSRVVLFSNGWKEARQELIASGASDGLKIAKELAYITALESVVHSPGKEHYLLWSSRNKLREYRDFEGMRVQCFSPVEMDSLPKNVWNIPPYSEKTDKEISCSSKLTQNSGIFSDIIDANVVPNFIDSNTDG</sequence>
<evidence type="ECO:0000313" key="3">
    <source>
        <dbReference type="EMBL" id="KAH9588116.1"/>
    </source>
</evidence>
<gene>
    <name evidence="3" type="ORF">MS3_00005604</name>
    <name evidence="4" type="ORF">MS3_03674</name>
</gene>
<dbReference type="InterPro" id="IPR040044">
    <property type="entry name" value="SRR1L"/>
</dbReference>
<reference evidence="3" key="4">
    <citation type="journal article" date="2022" name="PLoS Pathog.">
        <title>Chromosome-level genome of Schistosoma haematobium underpins genome-wide explorations of molecular variation.</title>
        <authorList>
            <person name="Stroehlein A.J."/>
            <person name="Korhonen P.K."/>
            <person name="Lee V.V."/>
            <person name="Ralph S.A."/>
            <person name="Mentink-Kane M."/>
            <person name="You H."/>
            <person name="McManus D.P."/>
            <person name="Tchuente L.T."/>
            <person name="Stothard J.R."/>
            <person name="Kaur P."/>
            <person name="Dudchenko O."/>
            <person name="Aiden E.L."/>
            <person name="Yang B."/>
            <person name="Yang H."/>
            <person name="Emery A.M."/>
            <person name="Webster B.L."/>
            <person name="Brindley P.J."/>
            <person name="Rollinson D."/>
            <person name="Chang B.C.H."/>
            <person name="Gasser R.B."/>
            <person name="Young N.D."/>
        </authorList>
    </citation>
    <scope>NUCLEOTIDE SEQUENCE</scope>
</reference>
<organism evidence="4">
    <name type="scientific">Schistosoma haematobium</name>
    <name type="common">Blood fluke</name>
    <dbReference type="NCBI Taxonomy" id="6185"/>
    <lineage>
        <taxon>Eukaryota</taxon>
        <taxon>Metazoa</taxon>
        <taxon>Spiralia</taxon>
        <taxon>Lophotrochozoa</taxon>
        <taxon>Platyhelminthes</taxon>
        <taxon>Trematoda</taxon>
        <taxon>Digenea</taxon>
        <taxon>Strigeidida</taxon>
        <taxon>Schistosomatoidea</taxon>
        <taxon>Schistosomatidae</taxon>
        <taxon>Schistosoma</taxon>
    </lineage>
</organism>
<accession>A0A094ZMW5</accession>